<proteinExistence type="predicted"/>
<dbReference type="KEGG" id="srum:GPZ88_10230"/>
<name>A0A6G8I2Q1_9STRE</name>
<sequence>MKKCLNFSINHKQLEELLENGEVVITSSELPYDDKKLHIFIEDPFVEHNTTNYLIVSQAALRILKKEKSFPLYMRLGSELIEGKMILEN</sequence>
<gene>
    <name evidence="1" type="ORF">GPZ88_10230</name>
</gene>
<dbReference type="Proteomes" id="UP000503166">
    <property type="component" value="Plasmid p_CNU_G2"/>
</dbReference>
<keyword evidence="1" id="KW-0614">Plasmid</keyword>
<dbReference type="EMBL" id="CP046920">
    <property type="protein sequence ID" value="QIM47443.1"/>
    <property type="molecule type" value="Genomic_DNA"/>
</dbReference>
<geneLocation type="plasmid" evidence="2">
    <name>p_cnu_g2</name>
</geneLocation>
<reference evidence="1 2" key="1">
    <citation type="submission" date="2019-12" db="EMBL/GenBank/DDBJ databases">
        <title>Complete genome sequence of Streptococcus sp. CNU G2 isolated frome Bos taurus coreanae.</title>
        <authorList>
            <person name="Park S.Y."/>
            <person name="Kim J.H."/>
            <person name="Seo S.W."/>
        </authorList>
    </citation>
    <scope>NUCLEOTIDE SEQUENCE [LARGE SCALE GENOMIC DNA]</scope>
    <source>
        <strain evidence="1 2">CNU G2</strain>
        <plasmid evidence="2">p_cnu_g2</plasmid>
    </source>
</reference>
<dbReference type="RefSeq" id="WP_157328681.1">
    <property type="nucleotide sequence ID" value="NZ_CP046920.1"/>
</dbReference>
<evidence type="ECO:0000313" key="2">
    <source>
        <dbReference type="Proteomes" id="UP000503166"/>
    </source>
</evidence>
<accession>A0A6G8I2Q1</accession>
<dbReference type="AlphaFoldDB" id="A0A6G8I2Q1"/>
<organism evidence="1 2">
    <name type="scientific">Streptococcus ruminicola</name>
    <dbReference type="NCBI Taxonomy" id="2686210"/>
    <lineage>
        <taxon>Bacteria</taxon>
        <taxon>Bacillati</taxon>
        <taxon>Bacillota</taxon>
        <taxon>Bacilli</taxon>
        <taxon>Lactobacillales</taxon>
        <taxon>Streptococcaceae</taxon>
        <taxon>Streptococcus</taxon>
    </lineage>
</organism>
<protein>
    <submittedName>
        <fullName evidence="1">Uncharacterized protein</fullName>
    </submittedName>
</protein>
<evidence type="ECO:0000313" key="1">
    <source>
        <dbReference type="EMBL" id="QIM47443.1"/>
    </source>
</evidence>